<dbReference type="EMBL" id="QGNA01000003">
    <property type="protein sequence ID" value="PWS36409.1"/>
    <property type="molecule type" value="Genomic_DNA"/>
</dbReference>
<evidence type="ECO:0000313" key="4">
    <source>
        <dbReference type="EMBL" id="PWS36409.1"/>
    </source>
</evidence>
<organism evidence="4 5">
    <name type="scientific">Falsiroseomonas bella</name>
    <dbReference type="NCBI Taxonomy" id="2184016"/>
    <lineage>
        <taxon>Bacteria</taxon>
        <taxon>Pseudomonadati</taxon>
        <taxon>Pseudomonadota</taxon>
        <taxon>Alphaproteobacteria</taxon>
        <taxon>Acetobacterales</taxon>
        <taxon>Roseomonadaceae</taxon>
        <taxon>Falsiroseomonas</taxon>
    </lineage>
</organism>
<keyword evidence="1" id="KW-0560">Oxidoreductase</keyword>
<gene>
    <name evidence="4" type="ORF">DFH01_14710</name>
</gene>
<keyword evidence="2" id="KW-0503">Monooxygenase</keyword>
<dbReference type="RefSeq" id="WP_109871202.1">
    <property type="nucleotide sequence ID" value="NZ_QGNA01000003.1"/>
</dbReference>
<feature type="domain" description="FAD-binding" evidence="3">
    <location>
        <begin position="289"/>
        <end position="354"/>
    </location>
</feature>
<reference evidence="5" key="1">
    <citation type="submission" date="2018-05" db="EMBL/GenBank/DDBJ databases">
        <authorList>
            <person name="Du Z."/>
            <person name="Wang X."/>
        </authorList>
    </citation>
    <scope>NUCLEOTIDE SEQUENCE [LARGE SCALE GENOMIC DNA]</scope>
    <source>
        <strain evidence="5">CQN31</strain>
    </source>
</reference>
<dbReference type="SUPFAM" id="SSF51905">
    <property type="entry name" value="FAD/NAD(P)-binding domain"/>
    <property type="match status" value="1"/>
</dbReference>
<dbReference type="AlphaFoldDB" id="A0A317FEP8"/>
<sequence length="411" mass="44605">MKVVIVGGGIGGLTAALALQARGIGCEVLEAVPQIRPLGVGINLLPHATAFLEALDVLRPLEAVAVATKEAAYFNRFGQLIHVEPLGRGAGYATPQLSIHRGELQMVLLEAVLRRLGPGSVRTGTRCTGLEQDASGVTLHLAETETGAALPAERADAVVAADGIHSAIRRTFFPDEPPYLYSGVNMWRGVTRMKPILSGATMVRAGWLAHGKIVVYPIRDYPDGTQLMNWVAEIETPNYAANDWAKPGRLEDFLPAFADWHFDWLDVPEMFRKAETVLEYPMVDKDPLPRWSHGRVTLLGDAAHPMYPRGSNGAGQAILDAKALAECLGGHADPVAALQEYETRRLGPTAQVVRTNRTSPPDAIIREVWQRSGDRPFARIEDVISKEELTAMLEGYKRVAGYDKAALTPGS</sequence>
<dbReference type="OrthoDB" id="4230779at2"/>
<dbReference type="Proteomes" id="UP000245765">
    <property type="component" value="Unassembled WGS sequence"/>
</dbReference>
<accession>A0A317FEP8</accession>
<dbReference type="Pfam" id="PF01494">
    <property type="entry name" value="FAD_binding_3"/>
    <property type="match status" value="2"/>
</dbReference>
<dbReference type="SUPFAM" id="SSF54373">
    <property type="entry name" value="FAD-linked reductases, C-terminal domain"/>
    <property type="match status" value="1"/>
</dbReference>
<dbReference type="Gene3D" id="3.30.9.30">
    <property type="match status" value="1"/>
</dbReference>
<name>A0A317FEP8_9PROT</name>
<evidence type="ECO:0000256" key="2">
    <source>
        <dbReference type="ARBA" id="ARBA00023033"/>
    </source>
</evidence>
<comment type="caution">
    <text evidence="4">The sequence shown here is derived from an EMBL/GenBank/DDBJ whole genome shotgun (WGS) entry which is preliminary data.</text>
</comment>
<evidence type="ECO:0000259" key="3">
    <source>
        <dbReference type="Pfam" id="PF01494"/>
    </source>
</evidence>
<proteinExistence type="predicted"/>
<dbReference type="PRINTS" id="PR00420">
    <property type="entry name" value="RNGMNOXGNASE"/>
</dbReference>
<protein>
    <submittedName>
        <fullName evidence="4">Flavin-dependent oxidoreductase</fullName>
    </submittedName>
</protein>
<dbReference type="InterPro" id="IPR036188">
    <property type="entry name" value="FAD/NAD-bd_sf"/>
</dbReference>
<evidence type="ECO:0000256" key="1">
    <source>
        <dbReference type="ARBA" id="ARBA00023002"/>
    </source>
</evidence>
<dbReference type="PANTHER" id="PTHR13789">
    <property type="entry name" value="MONOOXYGENASE"/>
    <property type="match status" value="1"/>
</dbReference>
<evidence type="ECO:0000313" key="5">
    <source>
        <dbReference type="Proteomes" id="UP000245765"/>
    </source>
</evidence>
<dbReference type="GO" id="GO:0004497">
    <property type="term" value="F:monooxygenase activity"/>
    <property type="evidence" value="ECO:0007669"/>
    <property type="project" value="UniProtKB-KW"/>
</dbReference>
<dbReference type="GO" id="GO:0071949">
    <property type="term" value="F:FAD binding"/>
    <property type="evidence" value="ECO:0007669"/>
    <property type="project" value="InterPro"/>
</dbReference>
<dbReference type="InterPro" id="IPR050493">
    <property type="entry name" value="FAD-dep_Monooxygenase_BioMet"/>
</dbReference>
<dbReference type="Gene3D" id="3.50.50.60">
    <property type="entry name" value="FAD/NAD(P)-binding domain"/>
    <property type="match status" value="1"/>
</dbReference>
<dbReference type="InterPro" id="IPR002938">
    <property type="entry name" value="FAD-bd"/>
</dbReference>
<dbReference type="PANTHER" id="PTHR13789:SF268">
    <property type="entry name" value="5-METHYLPHENAZINE-1-CARBOXYLATE 1-MONOOXYGENASE"/>
    <property type="match status" value="1"/>
</dbReference>
<keyword evidence="5" id="KW-1185">Reference proteome</keyword>
<feature type="domain" description="FAD-binding" evidence="3">
    <location>
        <begin position="2"/>
        <end position="171"/>
    </location>
</feature>
<dbReference type="NCBIfam" id="NF005720">
    <property type="entry name" value="PRK07538.1"/>
    <property type="match status" value="1"/>
</dbReference>